<evidence type="ECO:0000256" key="2">
    <source>
        <dbReference type="ARBA" id="ARBA00022723"/>
    </source>
</evidence>
<dbReference type="InterPro" id="IPR001876">
    <property type="entry name" value="Znf_RanBP2"/>
</dbReference>
<keyword evidence="3" id="KW-0863">Zinc-finger</keyword>
<reference evidence="8 9" key="1">
    <citation type="submission" date="2013-07" db="EMBL/GenBank/DDBJ databases">
        <title>The Genome Sequence of Cryptococcus heveanensis BCC8398.</title>
        <authorList>
            <consortium name="The Broad Institute Genome Sequencing Platform"/>
            <person name="Cuomo C."/>
            <person name="Litvintseva A."/>
            <person name="Chen Y."/>
            <person name="Heitman J."/>
            <person name="Sun S."/>
            <person name="Springer D."/>
            <person name="Dromer F."/>
            <person name="Young S.K."/>
            <person name="Zeng Q."/>
            <person name="Gargeya S."/>
            <person name="Fitzgerald M."/>
            <person name="Abouelleil A."/>
            <person name="Alvarado L."/>
            <person name="Berlin A.M."/>
            <person name="Chapman S.B."/>
            <person name="Dewar J."/>
            <person name="Goldberg J."/>
            <person name="Griggs A."/>
            <person name="Gujja S."/>
            <person name="Hansen M."/>
            <person name="Howarth C."/>
            <person name="Imamovic A."/>
            <person name="Larimer J."/>
            <person name="McCowan C."/>
            <person name="Murphy C."/>
            <person name="Pearson M."/>
            <person name="Priest M."/>
            <person name="Roberts A."/>
            <person name="Saif S."/>
            <person name="Shea T."/>
            <person name="Sykes S."/>
            <person name="Wortman J."/>
            <person name="Nusbaum C."/>
            <person name="Birren B."/>
        </authorList>
    </citation>
    <scope>NUCLEOTIDE SEQUENCE [LARGE SCALE GENOMIC DNA]</scope>
    <source>
        <strain evidence="8 9">BCC8398</strain>
    </source>
</reference>
<dbReference type="InterPro" id="IPR021648">
    <property type="entry name" value="GLUE_dom"/>
</dbReference>
<dbReference type="InterPro" id="IPR036443">
    <property type="entry name" value="Znf_RanBP2_sf"/>
</dbReference>
<dbReference type="GO" id="GO:0043130">
    <property type="term" value="F:ubiquitin binding"/>
    <property type="evidence" value="ECO:0007669"/>
    <property type="project" value="UniProtKB-UniRule"/>
</dbReference>
<evidence type="ECO:0000313" key="8">
    <source>
        <dbReference type="EMBL" id="OCF36674.1"/>
    </source>
</evidence>
<dbReference type="SUPFAM" id="SSF90209">
    <property type="entry name" value="Ran binding protein zinc finger-like"/>
    <property type="match status" value="1"/>
</dbReference>
<dbReference type="PROSITE" id="PS51495">
    <property type="entry name" value="GLUE"/>
    <property type="match status" value="1"/>
</dbReference>
<keyword evidence="2" id="KW-0479">Metal-binding</keyword>
<keyword evidence="9" id="KW-1185">Reference proteome</keyword>
<dbReference type="PANTHER" id="PTHR13128">
    <property type="entry name" value="VACUOLAR PROTEIN-SORTING-ASSOCIATED PROTEIN 36"/>
    <property type="match status" value="1"/>
</dbReference>
<reference evidence="9" key="2">
    <citation type="submission" date="2013-12" db="EMBL/GenBank/DDBJ databases">
        <title>Evolution of pathogenesis and genome organization in the Tremellales.</title>
        <authorList>
            <person name="Cuomo C."/>
            <person name="Litvintseva A."/>
            <person name="Heitman J."/>
            <person name="Chen Y."/>
            <person name="Sun S."/>
            <person name="Springer D."/>
            <person name="Dromer F."/>
            <person name="Young S."/>
            <person name="Zeng Q."/>
            <person name="Chapman S."/>
            <person name="Gujja S."/>
            <person name="Saif S."/>
            <person name="Birren B."/>
        </authorList>
    </citation>
    <scope>NUCLEOTIDE SEQUENCE [LARGE SCALE GENOMIC DNA]</scope>
    <source>
        <strain evidence="9">BCC8398</strain>
    </source>
</reference>
<dbReference type="EMBL" id="KI669494">
    <property type="protein sequence ID" value="OCF36674.1"/>
    <property type="molecule type" value="Genomic_DNA"/>
</dbReference>
<feature type="compositionally biased region" description="Polar residues" evidence="6">
    <location>
        <begin position="7"/>
        <end position="20"/>
    </location>
</feature>
<feature type="region of interest" description="Disordered" evidence="6">
    <location>
        <begin position="1"/>
        <end position="20"/>
    </location>
</feature>
<comment type="subunit">
    <text evidence="5">Component of the endosomal sorting complex required for transport II (ESCRT-II).</text>
</comment>
<feature type="region of interest" description="Disordered" evidence="6">
    <location>
        <begin position="134"/>
        <end position="177"/>
    </location>
</feature>
<sequence length="652" mass="68915">MSAPGPSRSNTASTSTGISTDVPNSLSTVYWSTWSPVRKGASVTESLERSDGEEWIGGWGDIGLYEGNEKIPSYQSLSVHLTTHRLILIPDPPSSSTSSSSTPAQVPLSLQTHLSHVRQTEFYTGFMRSSPKITLTLGPPPSLPSSVAPATASAASNTNADTDSLRASSANGSGLGENSSWTCGVCGYANTTTLGRVSATSRCGLCGVPYSTSQQASASGPPSRSSTPTIFTATSASTASALSESMATPMPSAHPPDPTVRDSIACPACTFLNSPLLPNCEICSTPLPGSTARRNTAKRQDSLRAEMGKTQIIRLSFRDKKGGVNDAYKKLKSVLGDKAWERGVGVGGSRDSQNGDRKDGDGSQTPSRSGAGIDGILQTMDINAKSRNQHMKSAFADLDALMLRAGEMVRLAQSLNAKLTSQQQAASSGGGIQPSEEEATMIRTSLVQLGLAAPALTQDMVRDERKYHEGLAKELGELLTGRFSREVAQGKTEGLMLGSQGRGVIGLDEVWGLWMRARGVALLSPSTLISILPYIPANTSPSIQSSILPSSLQVLHTPTYSTPAILSRTLDRLNPGRNQSTEVEQDVAAAAAAEQSFSLLEFASFESLPIGLAKEFIELMEKEGGLVKDEQAPAGEGGVRWYRDIISYWPVI</sequence>
<keyword evidence="5" id="KW-0813">Transport</keyword>
<dbReference type="Gene3D" id="2.30.29.30">
    <property type="entry name" value="Pleckstrin-homology domain (PH domain)/Phosphotyrosine-binding domain (PTB)"/>
    <property type="match status" value="1"/>
</dbReference>
<protein>
    <recommendedName>
        <fullName evidence="5">Vacuolar protein-sorting-associated protein 36</fullName>
    </recommendedName>
    <alternativeName>
        <fullName evidence="5">ESCRT-II complex subunit VPS36</fullName>
    </alternativeName>
</protein>
<proteinExistence type="inferred from homology"/>
<dbReference type="Pfam" id="PF11605">
    <property type="entry name" value="Vps36_ESCRT-II"/>
    <property type="match status" value="1"/>
</dbReference>
<comment type="subcellular location">
    <subcellularLocation>
        <location evidence="5">Cytoplasm</location>
    </subcellularLocation>
    <subcellularLocation>
        <location evidence="5">Endosome</location>
    </subcellularLocation>
</comment>
<evidence type="ECO:0000256" key="1">
    <source>
        <dbReference type="ARBA" id="ARBA00009697"/>
    </source>
</evidence>
<name>A0A1B9H097_9TREE</name>
<organism evidence="8 9">
    <name type="scientific">Kwoniella heveanensis BCC8398</name>
    <dbReference type="NCBI Taxonomy" id="1296120"/>
    <lineage>
        <taxon>Eukaryota</taxon>
        <taxon>Fungi</taxon>
        <taxon>Dikarya</taxon>
        <taxon>Basidiomycota</taxon>
        <taxon>Agaricomycotina</taxon>
        <taxon>Tremellomycetes</taxon>
        <taxon>Tremellales</taxon>
        <taxon>Cryptococcaceae</taxon>
        <taxon>Kwoniella</taxon>
    </lineage>
</organism>
<accession>A0A1B9H097</accession>
<comment type="function">
    <text evidence="5">Component of the ESCRT-II complex (endosomal sorting complex required for transport II), which is required for multivesicular body (MVB) formation and sorting of endosomal cargo proteins into MVBs.</text>
</comment>
<dbReference type="InterPro" id="IPR037855">
    <property type="entry name" value="Vps36"/>
</dbReference>
<dbReference type="GO" id="GO:0031902">
    <property type="term" value="C:late endosome membrane"/>
    <property type="evidence" value="ECO:0007669"/>
    <property type="project" value="UniProtKB-UniRule"/>
</dbReference>
<feature type="domain" description="GLUE N-terminal" evidence="7">
    <location>
        <begin position="37"/>
        <end position="347"/>
    </location>
</feature>
<evidence type="ECO:0000256" key="4">
    <source>
        <dbReference type="ARBA" id="ARBA00022833"/>
    </source>
</evidence>
<evidence type="ECO:0000256" key="5">
    <source>
        <dbReference type="RuleBase" id="RU367095"/>
    </source>
</evidence>
<dbReference type="Proteomes" id="UP000092666">
    <property type="component" value="Unassembled WGS sequence"/>
</dbReference>
<dbReference type="STRING" id="1296120.A0A1B9H097"/>
<dbReference type="InterPro" id="IPR036388">
    <property type="entry name" value="WH-like_DNA-bd_sf"/>
</dbReference>
<keyword evidence="5" id="KW-0653">Protein transport</keyword>
<gene>
    <name evidence="8" type="ORF">I316_01270</name>
</gene>
<keyword evidence="5" id="KW-0963">Cytoplasm</keyword>
<keyword evidence="5" id="KW-0967">Endosome</keyword>
<evidence type="ECO:0000259" key="7">
    <source>
        <dbReference type="PROSITE" id="PS51495"/>
    </source>
</evidence>
<dbReference type="OrthoDB" id="271448at2759"/>
<dbReference type="Gene3D" id="6.10.140.260">
    <property type="match status" value="1"/>
</dbReference>
<dbReference type="GO" id="GO:0000814">
    <property type="term" value="C:ESCRT II complex"/>
    <property type="evidence" value="ECO:0007669"/>
    <property type="project" value="UniProtKB-UniRule"/>
</dbReference>
<dbReference type="SUPFAM" id="SSF50729">
    <property type="entry name" value="PH domain-like"/>
    <property type="match status" value="1"/>
</dbReference>
<comment type="similarity">
    <text evidence="1 5">Belongs to the VPS36 family.</text>
</comment>
<dbReference type="PANTHER" id="PTHR13128:SF12">
    <property type="entry name" value="VACUOLAR PROTEIN-SORTING-ASSOCIATED PROTEIN 36"/>
    <property type="match status" value="1"/>
</dbReference>
<dbReference type="AlphaFoldDB" id="A0A1B9H097"/>
<evidence type="ECO:0000256" key="6">
    <source>
        <dbReference type="SAM" id="MobiDB-lite"/>
    </source>
</evidence>
<dbReference type="Gene3D" id="1.10.10.10">
    <property type="entry name" value="Winged helix-like DNA-binding domain superfamily/Winged helix DNA-binding domain"/>
    <property type="match status" value="2"/>
</dbReference>
<dbReference type="GO" id="GO:0008270">
    <property type="term" value="F:zinc ion binding"/>
    <property type="evidence" value="ECO:0007669"/>
    <property type="project" value="UniProtKB-KW"/>
</dbReference>
<dbReference type="SMART" id="SM00547">
    <property type="entry name" value="ZnF_RBZ"/>
    <property type="match status" value="2"/>
</dbReference>
<keyword evidence="4" id="KW-0862">Zinc</keyword>
<dbReference type="Gene3D" id="2.30.30.380">
    <property type="entry name" value="Zn-finger domain of Sec23/24"/>
    <property type="match status" value="1"/>
</dbReference>
<dbReference type="InterPro" id="IPR040608">
    <property type="entry name" value="Snf8/Vps36"/>
</dbReference>
<dbReference type="Pfam" id="PF04157">
    <property type="entry name" value="EAP30"/>
    <property type="match status" value="1"/>
</dbReference>
<evidence type="ECO:0000256" key="3">
    <source>
        <dbReference type="ARBA" id="ARBA00022771"/>
    </source>
</evidence>
<feature type="compositionally biased region" description="Polar residues" evidence="6">
    <location>
        <begin position="157"/>
        <end position="177"/>
    </location>
</feature>
<feature type="compositionally biased region" description="Low complexity" evidence="6">
    <location>
        <begin position="144"/>
        <end position="156"/>
    </location>
</feature>
<evidence type="ECO:0000313" key="9">
    <source>
        <dbReference type="Proteomes" id="UP000092666"/>
    </source>
</evidence>
<dbReference type="InterPro" id="IPR011993">
    <property type="entry name" value="PH-like_dom_sf"/>
</dbReference>
<dbReference type="GO" id="GO:0032266">
    <property type="term" value="F:phosphatidylinositol-3-phosphate binding"/>
    <property type="evidence" value="ECO:0007669"/>
    <property type="project" value="UniProtKB-UniRule"/>
</dbReference>
<feature type="region of interest" description="Disordered" evidence="6">
    <location>
        <begin position="342"/>
        <end position="373"/>
    </location>
</feature>
<dbReference type="GO" id="GO:0043328">
    <property type="term" value="P:protein transport to vacuole involved in ubiquitin-dependent protein catabolic process via the multivesicular body sorting pathway"/>
    <property type="evidence" value="ECO:0007669"/>
    <property type="project" value="UniProtKB-UniRule"/>
</dbReference>